<keyword evidence="2" id="KW-1185">Reference proteome</keyword>
<organism evidence="1 2">
    <name type="scientific">Aldrovandia affinis</name>
    <dbReference type="NCBI Taxonomy" id="143900"/>
    <lineage>
        <taxon>Eukaryota</taxon>
        <taxon>Metazoa</taxon>
        <taxon>Chordata</taxon>
        <taxon>Craniata</taxon>
        <taxon>Vertebrata</taxon>
        <taxon>Euteleostomi</taxon>
        <taxon>Actinopterygii</taxon>
        <taxon>Neopterygii</taxon>
        <taxon>Teleostei</taxon>
        <taxon>Notacanthiformes</taxon>
        <taxon>Halosauridae</taxon>
        <taxon>Aldrovandia</taxon>
    </lineage>
</organism>
<name>A0AAD7RW20_9TELE</name>
<gene>
    <name evidence="1" type="ORF">AAFF_G00090340</name>
</gene>
<dbReference type="EMBL" id="JAINUG010000158">
    <property type="protein sequence ID" value="KAJ8391404.1"/>
    <property type="molecule type" value="Genomic_DNA"/>
</dbReference>
<comment type="caution">
    <text evidence="1">The sequence shown here is derived from an EMBL/GenBank/DDBJ whole genome shotgun (WGS) entry which is preliminary data.</text>
</comment>
<evidence type="ECO:0000313" key="1">
    <source>
        <dbReference type="EMBL" id="KAJ8391404.1"/>
    </source>
</evidence>
<proteinExistence type="predicted"/>
<evidence type="ECO:0000313" key="2">
    <source>
        <dbReference type="Proteomes" id="UP001221898"/>
    </source>
</evidence>
<accession>A0AAD7RW20</accession>
<reference evidence="1" key="1">
    <citation type="journal article" date="2023" name="Science">
        <title>Genome structures resolve the early diversification of teleost fishes.</title>
        <authorList>
            <person name="Parey E."/>
            <person name="Louis A."/>
            <person name="Montfort J."/>
            <person name="Bouchez O."/>
            <person name="Roques C."/>
            <person name="Iampietro C."/>
            <person name="Lluch J."/>
            <person name="Castinel A."/>
            <person name="Donnadieu C."/>
            <person name="Desvignes T."/>
            <person name="Floi Bucao C."/>
            <person name="Jouanno E."/>
            <person name="Wen M."/>
            <person name="Mejri S."/>
            <person name="Dirks R."/>
            <person name="Jansen H."/>
            <person name="Henkel C."/>
            <person name="Chen W.J."/>
            <person name="Zahm M."/>
            <person name="Cabau C."/>
            <person name="Klopp C."/>
            <person name="Thompson A.W."/>
            <person name="Robinson-Rechavi M."/>
            <person name="Braasch I."/>
            <person name="Lecointre G."/>
            <person name="Bobe J."/>
            <person name="Postlethwait J.H."/>
            <person name="Berthelot C."/>
            <person name="Roest Crollius H."/>
            <person name="Guiguen Y."/>
        </authorList>
    </citation>
    <scope>NUCLEOTIDE SEQUENCE</scope>
    <source>
        <strain evidence="1">NC1722</strain>
    </source>
</reference>
<protein>
    <submittedName>
        <fullName evidence="1">Uncharacterized protein</fullName>
    </submittedName>
</protein>
<dbReference type="Proteomes" id="UP001221898">
    <property type="component" value="Unassembled WGS sequence"/>
</dbReference>
<sequence>MITVTKVTLGTAPENTTRVTSANNRAQACILVIDPRGGIQEKEHHNFTLGSFLLDSVLKTRCRILEMRGRSCDFPRELPIMLCDAVQKTGSRWSQNSASPSASSLTFS</sequence>
<dbReference type="AlphaFoldDB" id="A0AAD7RW20"/>